<evidence type="ECO:0000256" key="1">
    <source>
        <dbReference type="ARBA" id="ARBA00022679"/>
    </source>
</evidence>
<evidence type="ECO:0000256" key="2">
    <source>
        <dbReference type="ARBA" id="ARBA00023315"/>
    </source>
</evidence>
<keyword evidence="2" id="KW-0012">Acyltransferase</keyword>
<reference evidence="5" key="1">
    <citation type="journal article" date="2020" name="Stud. Mycol.">
        <title>101 Dothideomycetes genomes: a test case for predicting lifestyles and emergence of pathogens.</title>
        <authorList>
            <person name="Haridas S."/>
            <person name="Albert R."/>
            <person name="Binder M."/>
            <person name="Bloem J."/>
            <person name="Labutti K."/>
            <person name="Salamov A."/>
            <person name="Andreopoulos B."/>
            <person name="Baker S."/>
            <person name="Barry K."/>
            <person name="Bills G."/>
            <person name="Bluhm B."/>
            <person name="Cannon C."/>
            <person name="Castanera R."/>
            <person name="Culley D."/>
            <person name="Daum C."/>
            <person name="Ezra D."/>
            <person name="Gonzalez J."/>
            <person name="Henrissat B."/>
            <person name="Kuo A."/>
            <person name="Liang C."/>
            <person name="Lipzen A."/>
            <person name="Lutzoni F."/>
            <person name="Magnuson J."/>
            <person name="Mondo S."/>
            <person name="Nolan M."/>
            <person name="Ohm R."/>
            <person name="Pangilinan J."/>
            <person name="Park H.-J."/>
            <person name="Ramirez L."/>
            <person name="Alfaro M."/>
            <person name="Sun H."/>
            <person name="Tritt A."/>
            <person name="Yoshinaga Y."/>
            <person name="Zwiers L.-H."/>
            <person name="Turgeon B."/>
            <person name="Goodwin S."/>
            <person name="Spatafora J."/>
            <person name="Crous P."/>
            <person name="Grigoriev I."/>
        </authorList>
    </citation>
    <scope>NUCLEOTIDE SEQUENCE</scope>
    <source>
        <strain evidence="5">CBS 473.64</strain>
    </source>
</reference>
<dbReference type="InterPro" id="IPR051531">
    <property type="entry name" value="N-acetyltransferase"/>
</dbReference>
<dbReference type="InterPro" id="IPR016181">
    <property type="entry name" value="Acyl_CoA_acyltransferase"/>
</dbReference>
<dbReference type="PANTHER" id="PTHR43792:SF8">
    <property type="entry name" value="[RIBOSOMAL PROTEIN US5]-ALANINE N-ACETYLTRANSFERASE"/>
    <property type="match status" value="1"/>
</dbReference>
<evidence type="ECO:0000313" key="6">
    <source>
        <dbReference type="Proteomes" id="UP000799753"/>
    </source>
</evidence>
<feature type="domain" description="N-acetyltransferase" evidence="4">
    <location>
        <begin position="39"/>
        <end position="201"/>
    </location>
</feature>
<evidence type="ECO:0000313" key="5">
    <source>
        <dbReference type="EMBL" id="KAF2644001.1"/>
    </source>
</evidence>
<keyword evidence="1" id="KW-0808">Transferase</keyword>
<dbReference type="PROSITE" id="PS51186">
    <property type="entry name" value="GNAT"/>
    <property type="match status" value="1"/>
</dbReference>
<evidence type="ECO:0000256" key="3">
    <source>
        <dbReference type="ARBA" id="ARBA00038502"/>
    </source>
</evidence>
<dbReference type="SUPFAM" id="SSF55729">
    <property type="entry name" value="Acyl-CoA N-acyltransferases (Nat)"/>
    <property type="match status" value="1"/>
</dbReference>
<name>A0A6A6SAY0_9PLEO</name>
<dbReference type="AlphaFoldDB" id="A0A6A6SAY0"/>
<evidence type="ECO:0000259" key="4">
    <source>
        <dbReference type="PROSITE" id="PS51186"/>
    </source>
</evidence>
<dbReference type="EMBL" id="MU006779">
    <property type="protein sequence ID" value="KAF2644001.1"/>
    <property type="molecule type" value="Genomic_DNA"/>
</dbReference>
<gene>
    <name evidence="5" type="ORF">P280DRAFT_504893</name>
</gene>
<dbReference type="GO" id="GO:0016747">
    <property type="term" value="F:acyltransferase activity, transferring groups other than amino-acyl groups"/>
    <property type="evidence" value="ECO:0007669"/>
    <property type="project" value="InterPro"/>
</dbReference>
<dbReference type="Proteomes" id="UP000799753">
    <property type="component" value="Unassembled WGS sequence"/>
</dbReference>
<dbReference type="InterPro" id="IPR000182">
    <property type="entry name" value="GNAT_dom"/>
</dbReference>
<protein>
    <recommendedName>
        <fullName evidence="4">N-acetyltransferase domain-containing protein</fullName>
    </recommendedName>
</protein>
<dbReference type="Gene3D" id="3.40.630.30">
    <property type="match status" value="1"/>
</dbReference>
<organism evidence="5 6">
    <name type="scientific">Massarina eburnea CBS 473.64</name>
    <dbReference type="NCBI Taxonomy" id="1395130"/>
    <lineage>
        <taxon>Eukaryota</taxon>
        <taxon>Fungi</taxon>
        <taxon>Dikarya</taxon>
        <taxon>Ascomycota</taxon>
        <taxon>Pezizomycotina</taxon>
        <taxon>Dothideomycetes</taxon>
        <taxon>Pleosporomycetidae</taxon>
        <taxon>Pleosporales</taxon>
        <taxon>Massarineae</taxon>
        <taxon>Massarinaceae</taxon>
        <taxon>Massarina</taxon>
    </lineage>
</organism>
<dbReference type="PANTHER" id="PTHR43792">
    <property type="entry name" value="GNAT FAMILY, PUTATIVE (AFU_ORTHOLOGUE AFUA_3G00765)-RELATED-RELATED"/>
    <property type="match status" value="1"/>
</dbReference>
<accession>A0A6A6SAY0</accession>
<dbReference type="Pfam" id="PF13302">
    <property type="entry name" value="Acetyltransf_3"/>
    <property type="match status" value="1"/>
</dbReference>
<dbReference type="CDD" id="cd04301">
    <property type="entry name" value="NAT_SF"/>
    <property type="match status" value="1"/>
</dbReference>
<comment type="similarity">
    <text evidence="3">Belongs to the acetyltransferase family. RimJ subfamily.</text>
</comment>
<dbReference type="OrthoDB" id="64477at2759"/>
<sequence length="234" mass="26634">MAEELNPPLPDQKIFYTHTTKLYTTEPILQIQSLKRPELQLRLPTPNDSNALLRLFSDSRNVQYDKSCDGLDDPDAIKDLIAQWSSTSDPLERANVVITINEKVVGAGGLGWIGKRKSDGRMIGDAGLMLDPDFRRKGYAYDSLCMVIDHGLRVLKMDEVHISCVDANAAFKGLMNVKFGLQAAPIKDKFGNEWWVYLNLNHMPCTDFEYQNTRIWKIIKEDWLNSRHARGGHE</sequence>
<proteinExistence type="inferred from homology"/>
<keyword evidence="6" id="KW-1185">Reference proteome</keyword>